<dbReference type="Gene3D" id="1.10.287.830">
    <property type="entry name" value="putative peptidase helix hairpin domain like"/>
    <property type="match status" value="1"/>
</dbReference>
<evidence type="ECO:0000256" key="4">
    <source>
        <dbReference type="ARBA" id="ARBA00022833"/>
    </source>
</evidence>
<dbReference type="GO" id="GO:0004222">
    <property type="term" value="F:metalloendopeptidase activity"/>
    <property type="evidence" value="ECO:0007669"/>
    <property type="project" value="UniProtKB-UniRule"/>
</dbReference>
<dbReference type="InterPro" id="IPR013647">
    <property type="entry name" value="OligopepF_N_dom"/>
</dbReference>
<feature type="domain" description="Peptidase M3A/M3B catalytic" evidence="7">
    <location>
        <begin position="204"/>
        <end position="583"/>
    </location>
</feature>
<evidence type="ECO:0000256" key="1">
    <source>
        <dbReference type="ARBA" id="ARBA00022670"/>
    </source>
</evidence>
<name>A0A2U3D7I0_SULT2</name>
<dbReference type="EMBL" id="MPDK01000016">
    <property type="protein sequence ID" value="PWI57237.1"/>
    <property type="molecule type" value="Genomic_DNA"/>
</dbReference>
<dbReference type="InterPro" id="IPR045090">
    <property type="entry name" value="Pept_M3A_M3B"/>
</dbReference>
<dbReference type="SUPFAM" id="SSF55486">
    <property type="entry name" value="Metalloproteases ('zincins'), catalytic domain"/>
    <property type="match status" value="1"/>
</dbReference>
<dbReference type="OrthoDB" id="9766487at2"/>
<evidence type="ECO:0000259" key="8">
    <source>
        <dbReference type="Pfam" id="PF08439"/>
    </source>
</evidence>
<comment type="caution">
    <text evidence="9">The sequence shown here is derived from an EMBL/GenBank/DDBJ whole genome shotgun (WGS) entry which is preliminary data.</text>
</comment>
<sequence>MGALRERDQIELQYKWSTEALFATNEAWEEEFQAVRKQVEDDPFASLRGHLGDGAGVLLRYFEVSKVLGERLGKLQIYAHILADQDTRQSLYQAMQSKVQMLSAEFAQKDSFFEPELLALPQEQLDRYVQSEELNAYRHLLDNLIRNKPHVLSDETEAALASLHDVLGTAGQVFSQLTNADFQHGAFTVDGTEYVVTEGRLGLLLRNSNRMVRQLAYEHVYDTYLHHKNAIGALYANSVKADVRLARVRNFATARQMALFANHIPEAVYDALIKGVRENISYQHRYVELRRRILALDHVRLYDKYVPLAQANLDDYSFEKGFSLVQEGLRALGDEYQEILKKAIDERWIDVFETPGKRSGAYSTGFYATRPYVLLNYQGNYDSVSTLAHELGHSVHTYLAGKTQLPHYSHYSIFLAEIASTVNETLLVNHLLDITEDPLARATLINQQLDNLGSTIYRQTMFAEFELDAHRAVEEGHALTHDSLSEMYSRLNTFYHGPAYAEDERSTAEWSRIPHFYRAYYVYQYATGMSAALVFADRIRKEGSSAAEKYLGFLRSGSKDYPLAVLQEAGLDMTDPSVITQALSIYGQLVDELEQLLTAVNP</sequence>
<dbReference type="GO" id="GO:0006518">
    <property type="term" value="P:peptide metabolic process"/>
    <property type="evidence" value="ECO:0007669"/>
    <property type="project" value="TreeGrafter"/>
</dbReference>
<keyword evidence="2 6" id="KW-0479">Metal-binding</keyword>
<dbReference type="InterPro" id="IPR001567">
    <property type="entry name" value="Pept_M3A_M3B_dom"/>
</dbReference>
<protein>
    <recommendedName>
        <fullName evidence="6">Oligopeptidase F</fullName>
        <ecNumber evidence="6">3.4.24.-</ecNumber>
    </recommendedName>
</protein>
<dbReference type="Gene3D" id="1.20.140.70">
    <property type="entry name" value="Oligopeptidase f, N-terminal domain"/>
    <property type="match status" value="1"/>
</dbReference>
<dbReference type="InterPro" id="IPR042088">
    <property type="entry name" value="OligoPept_F_C"/>
</dbReference>
<keyword evidence="1 6" id="KW-0645">Protease</keyword>
<comment type="function">
    <text evidence="6">Has oligopeptidase activity and degrades a variety of small bioactive peptides.</text>
</comment>
<evidence type="ECO:0000313" key="9">
    <source>
        <dbReference type="EMBL" id="PWI57237.1"/>
    </source>
</evidence>
<evidence type="ECO:0000256" key="2">
    <source>
        <dbReference type="ARBA" id="ARBA00022723"/>
    </source>
</evidence>
<evidence type="ECO:0000259" key="7">
    <source>
        <dbReference type="Pfam" id="PF01432"/>
    </source>
</evidence>
<reference evidence="9 10" key="1">
    <citation type="submission" date="2016-11" db="EMBL/GenBank/DDBJ databases">
        <title>Comparative genomics of Acidibacillus ferroxidans species.</title>
        <authorList>
            <person name="Oliveira G."/>
            <person name="Nunes G."/>
            <person name="Oliveira R."/>
            <person name="Araujo F."/>
            <person name="Salim A."/>
            <person name="Scholte L."/>
            <person name="Morais D."/>
            <person name="Nancucheo I."/>
            <person name="Johnson D.B."/>
            <person name="Grail B."/>
            <person name="Bittencourt J."/>
            <person name="Valadares R."/>
        </authorList>
    </citation>
    <scope>NUCLEOTIDE SEQUENCE [LARGE SCALE GENOMIC DNA]</scope>
    <source>
        <strain evidence="9 10">Y002</strain>
    </source>
</reference>
<keyword evidence="3 6" id="KW-0378">Hydrolase</keyword>
<dbReference type="GO" id="GO:0046872">
    <property type="term" value="F:metal ion binding"/>
    <property type="evidence" value="ECO:0007669"/>
    <property type="project" value="UniProtKB-UniRule"/>
</dbReference>
<dbReference type="GO" id="GO:0006508">
    <property type="term" value="P:proteolysis"/>
    <property type="evidence" value="ECO:0007669"/>
    <property type="project" value="UniProtKB-KW"/>
</dbReference>
<comment type="cofactor">
    <cofactor evidence="6">
        <name>Zn(2+)</name>
        <dbReference type="ChEBI" id="CHEBI:29105"/>
    </cofactor>
    <text evidence="6">Binds 1 zinc ion.</text>
</comment>
<evidence type="ECO:0000313" key="10">
    <source>
        <dbReference type="Proteomes" id="UP000245380"/>
    </source>
</evidence>
<dbReference type="AlphaFoldDB" id="A0A2U3D7I0"/>
<dbReference type="Pfam" id="PF01432">
    <property type="entry name" value="Peptidase_M3"/>
    <property type="match status" value="1"/>
</dbReference>
<keyword evidence="4 6" id="KW-0862">Zinc</keyword>
<dbReference type="PANTHER" id="PTHR11804:SF84">
    <property type="entry name" value="SACCHAROLYSIN"/>
    <property type="match status" value="1"/>
</dbReference>
<dbReference type="Gene3D" id="1.10.1370.20">
    <property type="entry name" value="Oligoendopeptidase f, C-terminal domain"/>
    <property type="match status" value="1"/>
</dbReference>
<proteinExistence type="inferred from homology"/>
<dbReference type="InterPro" id="IPR004438">
    <property type="entry name" value="Peptidase_M3B"/>
</dbReference>
<keyword evidence="10" id="KW-1185">Reference proteome</keyword>
<feature type="domain" description="Oligopeptidase F N-terminal" evidence="8">
    <location>
        <begin position="116"/>
        <end position="183"/>
    </location>
</feature>
<dbReference type="EC" id="3.4.24.-" evidence="6"/>
<dbReference type="CDD" id="cd09608">
    <property type="entry name" value="M3B_PepF"/>
    <property type="match status" value="1"/>
</dbReference>
<comment type="similarity">
    <text evidence="6">Belongs to the peptidase M3B family.</text>
</comment>
<dbReference type="RefSeq" id="WP_109430978.1">
    <property type="nucleotide sequence ID" value="NZ_MPDK01000016.1"/>
</dbReference>
<evidence type="ECO:0000256" key="3">
    <source>
        <dbReference type="ARBA" id="ARBA00022801"/>
    </source>
</evidence>
<organism evidence="9 10">
    <name type="scientific">Sulfoacidibacillus thermotolerans</name>
    <name type="common">Acidibacillus sulfuroxidans</name>
    <dbReference type="NCBI Taxonomy" id="1765684"/>
    <lineage>
        <taxon>Bacteria</taxon>
        <taxon>Bacillati</taxon>
        <taxon>Bacillota</taxon>
        <taxon>Bacilli</taxon>
        <taxon>Bacillales</taxon>
        <taxon>Alicyclobacillaceae</taxon>
        <taxon>Sulfoacidibacillus</taxon>
    </lineage>
</organism>
<accession>A0A2U3D7I0</accession>
<dbReference type="Pfam" id="PF08439">
    <property type="entry name" value="Peptidase_M3_N"/>
    <property type="match status" value="1"/>
</dbReference>
<dbReference type="NCBIfam" id="TIGR00181">
    <property type="entry name" value="pepF"/>
    <property type="match status" value="1"/>
</dbReference>
<keyword evidence="5 6" id="KW-0482">Metalloprotease</keyword>
<evidence type="ECO:0000256" key="5">
    <source>
        <dbReference type="ARBA" id="ARBA00023049"/>
    </source>
</evidence>
<gene>
    <name evidence="9" type="ORF">BM613_09630</name>
</gene>
<evidence type="ECO:0000256" key="6">
    <source>
        <dbReference type="RuleBase" id="RU368091"/>
    </source>
</evidence>
<dbReference type="Proteomes" id="UP000245380">
    <property type="component" value="Unassembled WGS sequence"/>
</dbReference>
<dbReference type="PANTHER" id="PTHR11804">
    <property type="entry name" value="PROTEASE M3 THIMET OLIGOPEPTIDASE-RELATED"/>
    <property type="match status" value="1"/>
</dbReference>